<dbReference type="Pfam" id="PF10612">
    <property type="entry name" value="Spore-coat_CotZ"/>
    <property type="match status" value="1"/>
</dbReference>
<comment type="caution">
    <text evidence="1">The sequence shown here is derived from an EMBL/GenBank/DDBJ whole genome shotgun (WGS) entry which is preliminary data.</text>
</comment>
<name>A0ABV6KE07_9BACI</name>
<keyword evidence="1" id="KW-0167">Capsid protein</keyword>
<organism evidence="1 2">
    <name type="scientific">Halalkalibacter kiskunsagensis</name>
    <dbReference type="NCBI Taxonomy" id="1548599"/>
    <lineage>
        <taxon>Bacteria</taxon>
        <taxon>Bacillati</taxon>
        <taxon>Bacillota</taxon>
        <taxon>Bacilli</taxon>
        <taxon>Bacillales</taxon>
        <taxon>Bacillaceae</taxon>
        <taxon>Halalkalibacter</taxon>
    </lineage>
</organism>
<evidence type="ECO:0000313" key="1">
    <source>
        <dbReference type="EMBL" id="MFC0470071.1"/>
    </source>
</evidence>
<dbReference type="Proteomes" id="UP001589838">
    <property type="component" value="Unassembled WGS sequence"/>
</dbReference>
<sequence length="142" mass="16139">MMITQQCAHLPNCICRTVIKIDRLQKKHECSSDRVVTPLILFNKDFKPFKAFGNVGDVIDDCFGCFETSIFKIEEVCKTSCCGKLSLLRPIDEHGCLAKSICEVFRLEETDFCVEVDFHCFCALQRLSMALVKRPFGGIHPK</sequence>
<protein>
    <submittedName>
        <fullName evidence="1">CotY/CotZ family spore coat protein</fullName>
    </submittedName>
</protein>
<accession>A0ABV6KE07</accession>
<dbReference type="RefSeq" id="WP_335961342.1">
    <property type="nucleotide sequence ID" value="NZ_JAXBLX010000016.1"/>
</dbReference>
<dbReference type="InterPro" id="IPR019593">
    <property type="entry name" value="Spore_coat_protein_Z/Y"/>
</dbReference>
<dbReference type="EMBL" id="JBHLUX010000017">
    <property type="protein sequence ID" value="MFC0470071.1"/>
    <property type="molecule type" value="Genomic_DNA"/>
</dbReference>
<gene>
    <name evidence="1" type="ORF">ACFFHM_05930</name>
</gene>
<reference evidence="1 2" key="1">
    <citation type="submission" date="2024-09" db="EMBL/GenBank/DDBJ databases">
        <authorList>
            <person name="Sun Q."/>
            <person name="Mori K."/>
        </authorList>
    </citation>
    <scope>NUCLEOTIDE SEQUENCE [LARGE SCALE GENOMIC DNA]</scope>
    <source>
        <strain evidence="1 2">NCAIM B.02610</strain>
    </source>
</reference>
<proteinExistence type="predicted"/>
<keyword evidence="2" id="KW-1185">Reference proteome</keyword>
<keyword evidence="1" id="KW-0946">Virion</keyword>
<evidence type="ECO:0000313" key="2">
    <source>
        <dbReference type="Proteomes" id="UP001589838"/>
    </source>
</evidence>